<accession>A0A0J9R3S6</accession>
<feature type="region of interest" description="Disordered" evidence="1">
    <location>
        <begin position="1"/>
        <end position="40"/>
    </location>
</feature>
<gene>
    <name evidence="2" type="primary">Dsim\GD27068</name>
    <name evidence="2" type="ORF">Dsimw501_GD27068</name>
</gene>
<dbReference type="EMBL" id="CM002910">
    <property type="protein sequence ID" value="KMY90738.1"/>
    <property type="molecule type" value="Genomic_DNA"/>
</dbReference>
<organism evidence="2">
    <name type="scientific">Drosophila simulans</name>
    <name type="common">Fruit fly</name>
    <dbReference type="NCBI Taxonomy" id="7240"/>
    <lineage>
        <taxon>Eukaryota</taxon>
        <taxon>Metazoa</taxon>
        <taxon>Ecdysozoa</taxon>
        <taxon>Arthropoda</taxon>
        <taxon>Hexapoda</taxon>
        <taxon>Insecta</taxon>
        <taxon>Pterygota</taxon>
        <taxon>Neoptera</taxon>
        <taxon>Endopterygota</taxon>
        <taxon>Diptera</taxon>
        <taxon>Brachycera</taxon>
        <taxon>Muscomorpha</taxon>
        <taxon>Ephydroidea</taxon>
        <taxon>Drosophilidae</taxon>
        <taxon>Drosophila</taxon>
        <taxon>Sophophora</taxon>
    </lineage>
</organism>
<dbReference type="AlphaFoldDB" id="A0A0J9R3S6"/>
<feature type="compositionally biased region" description="Basic and acidic residues" evidence="1">
    <location>
        <begin position="28"/>
        <end position="40"/>
    </location>
</feature>
<dbReference type="Proteomes" id="UP000035880">
    <property type="component" value="Chromosome 2L"/>
</dbReference>
<sequence length="94" mass="10719">MNRSKTTKSNGGKSSQRNSYKSPDTPENLERKTQKNENVHRNIFKKTEILEIPSKCVGSENEPLENLSNLKPNRAQFDCPSISAHHDLLWLVGR</sequence>
<reference evidence="2" key="1">
    <citation type="journal article" date="2013" name="Genome Res.">
        <title>A second-generation assembly of the Drosophila simulans genome provides new insights into patterns of lineage-specific divergence.</title>
        <authorList>
            <person name="Hu T.T."/>
            <person name="Eisen M.B."/>
            <person name="Thornton K.R."/>
            <person name="Andolfatto P."/>
        </authorList>
    </citation>
    <scope>NUCLEOTIDE SEQUENCE [LARGE SCALE GENOMIC DNA]</scope>
    <source>
        <strain evidence="2">W501</strain>
    </source>
</reference>
<protein>
    <submittedName>
        <fullName evidence="2">Uncharacterized protein</fullName>
    </submittedName>
</protein>
<reference evidence="2" key="2">
    <citation type="submission" date="2014-06" db="EMBL/GenBank/DDBJ databases">
        <authorList>
            <person name="Hu T."/>
            <person name="Eisen M.B."/>
            <person name="Thornton K.R."/>
            <person name="Andolfatto P."/>
        </authorList>
    </citation>
    <scope>NUCLEOTIDE SEQUENCE</scope>
    <source>
        <strain evidence="2">W501</strain>
    </source>
</reference>
<dbReference type="Bgee" id="FBgn0268358">
    <property type="expression patterns" value="Expressed in male reproductive system and 1 other cell type or tissue"/>
</dbReference>
<dbReference type="KEGG" id="dsi:Dsimw501_GD27068"/>
<evidence type="ECO:0000313" key="2">
    <source>
        <dbReference type="EMBL" id="KMY90738.1"/>
    </source>
</evidence>
<evidence type="ECO:0000256" key="1">
    <source>
        <dbReference type="SAM" id="MobiDB-lite"/>
    </source>
</evidence>
<name>A0A0J9R3S6_DROSI</name>
<proteinExistence type="predicted"/>
<reference evidence="2" key="3">
    <citation type="submission" date="2015-04" db="EMBL/GenBank/DDBJ databases">
        <authorList>
            <consortium name="FlyBase"/>
        </authorList>
    </citation>
    <scope>NUCLEOTIDE SEQUENCE</scope>
    <source>
        <strain evidence="2">W501</strain>
    </source>
</reference>